<proteinExistence type="predicted"/>
<dbReference type="InterPro" id="IPR000683">
    <property type="entry name" value="Gfo/Idh/MocA-like_OxRdtase_N"/>
</dbReference>
<evidence type="ECO:0000259" key="2">
    <source>
        <dbReference type="Pfam" id="PF01408"/>
    </source>
</evidence>
<dbReference type="EMBL" id="RBKT01000001">
    <property type="protein sequence ID" value="RKR88913.1"/>
    <property type="molecule type" value="Genomic_DNA"/>
</dbReference>
<reference evidence="3 4" key="1">
    <citation type="submission" date="2018-10" db="EMBL/GenBank/DDBJ databases">
        <title>Sequencing the genomes of 1000 actinobacteria strains.</title>
        <authorList>
            <person name="Klenk H.-P."/>
        </authorList>
    </citation>
    <scope>NUCLEOTIDE SEQUENCE [LARGE SCALE GENOMIC DNA]</scope>
    <source>
        <strain evidence="3 4">DSM 45175</strain>
    </source>
</reference>
<name>A0A495JJ00_9ACTN</name>
<evidence type="ECO:0000313" key="4">
    <source>
        <dbReference type="Proteomes" id="UP000277671"/>
    </source>
</evidence>
<evidence type="ECO:0000256" key="1">
    <source>
        <dbReference type="ARBA" id="ARBA00023002"/>
    </source>
</evidence>
<dbReference type="RefSeq" id="WP_121157457.1">
    <property type="nucleotide sequence ID" value="NZ_RBKT01000001.1"/>
</dbReference>
<protein>
    <submittedName>
        <fullName evidence="3">Putative dehydrogenase</fullName>
    </submittedName>
</protein>
<dbReference type="SUPFAM" id="SSF55347">
    <property type="entry name" value="Glyceraldehyde-3-phosphate dehydrogenase-like, C-terminal domain"/>
    <property type="match status" value="1"/>
</dbReference>
<comment type="caution">
    <text evidence="3">The sequence shown here is derived from an EMBL/GenBank/DDBJ whole genome shotgun (WGS) entry which is preliminary data.</text>
</comment>
<organism evidence="3 4">
    <name type="scientific">Micromonospora pisi</name>
    <dbReference type="NCBI Taxonomy" id="589240"/>
    <lineage>
        <taxon>Bacteria</taxon>
        <taxon>Bacillati</taxon>
        <taxon>Actinomycetota</taxon>
        <taxon>Actinomycetes</taxon>
        <taxon>Micromonosporales</taxon>
        <taxon>Micromonosporaceae</taxon>
        <taxon>Micromonospora</taxon>
    </lineage>
</organism>
<dbReference type="InterPro" id="IPR036291">
    <property type="entry name" value="NAD(P)-bd_dom_sf"/>
</dbReference>
<dbReference type="GO" id="GO:0016491">
    <property type="term" value="F:oxidoreductase activity"/>
    <property type="evidence" value="ECO:0007669"/>
    <property type="project" value="UniProtKB-KW"/>
</dbReference>
<sequence length="401" mass="42602">MTGRSDPPRVALIGASGHGRWHRQVIAQLRTAGRLELVALVDVRPVEPLPDADGESSTRVFTDHQEMLRSVRPEVVVVCTPPHTHLPIALDVLASGADLLLEKPPVLSLAEHRRLAEARVASGRAVQVGFQALGSTALTTLLDAIAQGRLGTVTGIATVASWQRTDAYYARSPWAGRRFLDGRPVLDGALVNPLAHALMQCLAVASAVPSARNVGAAEPVAIELERYRTRPIEVDDTASLRVSLGSGLPVVAAVTLAGEEFIPGEVIVRGTAGRAVLEYPTDRLLLPGDPEPREISGRVGLLENLLDHRVDPDRVPLLVPLARTTGFTALVEAIHAAPEPTLLGGATVVGSGEPPERVWSIRGVNRVLLRAAEEGALLHELGVPWAVKPYRVALGEETGNG</sequence>
<dbReference type="PANTHER" id="PTHR43818">
    <property type="entry name" value="BCDNA.GH03377"/>
    <property type="match status" value="1"/>
</dbReference>
<dbReference type="InterPro" id="IPR050463">
    <property type="entry name" value="Gfo/Idh/MocA_oxidrdct_glycsds"/>
</dbReference>
<dbReference type="OrthoDB" id="9812981at2"/>
<gene>
    <name evidence="3" type="ORF">BDK92_3246</name>
</gene>
<dbReference type="AlphaFoldDB" id="A0A495JJ00"/>
<evidence type="ECO:0000313" key="3">
    <source>
        <dbReference type="EMBL" id="RKR88913.1"/>
    </source>
</evidence>
<keyword evidence="1" id="KW-0560">Oxidoreductase</keyword>
<accession>A0A495JJ00</accession>
<dbReference type="Gene3D" id="3.40.50.720">
    <property type="entry name" value="NAD(P)-binding Rossmann-like Domain"/>
    <property type="match status" value="1"/>
</dbReference>
<dbReference type="Proteomes" id="UP000277671">
    <property type="component" value="Unassembled WGS sequence"/>
</dbReference>
<keyword evidence="4" id="KW-1185">Reference proteome</keyword>
<dbReference type="GO" id="GO:0000166">
    <property type="term" value="F:nucleotide binding"/>
    <property type="evidence" value="ECO:0007669"/>
    <property type="project" value="InterPro"/>
</dbReference>
<feature type="domain" description="Gfo/Idh/MocA-like oxidoreductase N-terminal" evidence="2">
    <location>
        <begin position="9"/>
        <end position="130"/>
    </location>
</feature>
<dbReference type="Pfam" id="PF01408">
    <property type="entry name" value="GFO_IDH_MocA"/>
    <property type="match status" value="1"/>
</dbReference>
<dbReference type="Gene3D" id="3.30.360.10">
    <property type="entry name" value="Dihydrodipicolinate Reductase, domain 2"/>
    <property type="match status" value="1"/>
</dbReference>
<dbReference type="PANTHER" id="PTHR43818:SF11">
    <property type="entry name" value="BCDNA.GH03377"/>
    <property type="match status" value="1"/>
</dbReference>
<dbReference type="SUPFAM" id="SSF51735">
    <property type="entry name" value="NAD(P)-binding Rossmann-fold domains"/>
    <property type="match status" value="1"/>
</dbReference>